<keyword evidence="2" id="KW-1015">Disulfide bond</keyword>
<reference evidence="5" key="1">
    <citation type="submission" date="2021-04" db="EMBL/GenBank/DDBJ databases">
        <authorList>
            <consortium name="Wellcome Sanger Institute Data Sharing"/>
        </authorList>
    </citation>
    <scope>NUCLEOTIDE SEQUENCE [LARGE SCALE GENOMIC DNA]</scope>
</reference>
<dbReference type="PANTHER" id="PTHR22803">
    <property type="entry name" value="MANNOSE, PHOSPHOLIPASE, LECTIN RECEPTOR RELATED"/>
    <property type="match status" value="1"/>
</dbReference>
<evidence type="ECO:0000256" key="2">
    <source>
        <dbReference type="ARBA" id="ARBA00023157"/>
    </source>
</evidence>
<proteinExistence type="predicted"/>
<feature type="signal peptide" evidence="3">
    <location>
        <begin position="1"/>
        <end position="22"/>
    </location>
</feature>
<dbReference type="Ensembl" id="ENSATET00000056912.2">
    <property type="protein sequence ID" value="ENSATEP00000060402.2"/>
    <property type="gene ID" value="ENSATEG00000028860.2"/>
</dbReference>
<dbReference type="PROSITE" id="PS00615">
    <property type="entry name" value="C_TYPE_LECTIN_1"/>
    <property type="match status" value="1"/>
</dbReference>
<evidence type="ECO:0000259" key="4">
    <source>
        <dbReference type="PROSITE" id="PS50041"/>
    </source>
</evidence>
<dbReference type="PROSITE" id="PS50041">
    <property type="entry name" value="C_TYPE_LECTIN_2"/>
    <property type="match status" value="1"/>
</dbReference>
<keyword evidence="3" id="KW-0732">Signal</keyword>
<feature type="chain" id="PRO_5043870842" description="C-type lectin domain-containing protein" evidence="3">
    <location>
        <begin position="23"/>
        <end position="163"/>
    </location>
</feature>
<dbReference type="GeneTree" id="ENSGT01030000234575"/>
<protein>
    <recommendedName>
        <fullName evidence="4">C-type lectin domain-containing protein</fullName>
    </recommendedName>
</protein>
<dbReference type="InterPro" id="IPR050111">
    <property type="entry name" value="C-type_lectin/snaclec_domain"/>
</dbReference>
<keyword evidence="6" id="KW-1185">Reference proteome</keyword>
<accession>A0A7N6BC65</accession>
<dbReference type="SUPFAM" id="SSF56436">
    <property type="entry name" value="C-type lectin-like"/>
    <property type="match status" value="1"/>
</dbReference>
<dbReference type="AlphaFoldDB" id="A0A7N6BC65"/>
<sequence length="163" mass="18629">MYCKSNFVFYLTLSSFSSRCSCIFTHFLLFCVTETTCPDGWTKLCSSCYFLSTERGSWTTGREDCRTRGADLVVIDSIEEQTFLSGLSNKNTWIGLTDRDKEGTWKWVDGTPLTVTYWASNQPDNKNGEDCVEILSDQSSKWNDISCEDSRQWICEKPKAVIL</sequence>
<dbReference type="InterPro" id="IPR033989">
    <property type="entry name" value="CD209-like_CTLD"/>
</dbReference>
<dbReference type="InterPro" id="IPR018378">
    <property type="entry name" value="C-type_lectin_CS"/>
</dbReference>
<feature type="domain" description="C-type lectin" evidence="4">
    <location>
        <begin position="44"/>
        <end position="156"/>
    </location>
</feature>
<reference evidence="5" key="2">
    <citation type="submission" date="2025-08" db="UniProtKB">
        <authorList>
            <consortium name="Ensembl"/>
        </authorList>
    </citation>
    <scope>IDENTIFICATION</scope>
</reference>
<dbReference type="SMART" id="SM00034">
    <property type="entry name" value="CLECT"/>
    <property type="match status" value="1"/>
</dbReference>
<dbReference type="InterPro" id="IPR016187">
    <property type="entry name" value="CTDL_fold"/>
</dbReference>
<dbReference type="CDD" id="cd03590">
    <property type="entry name" value="CLECT_DC-SIGN_like"/>
    <property type="match status" value="1"/>
</dbReference>
<name>A0A7N6BC65_ANATE</name>
<evidence type="ECO:0000313" key="6">
    <source>
        <dbReference type="Proteomes" id="UP000265040"/>
    </source>
</evidence>
<evidence type="ECO:0000256" key="1">
    <source>
        <dbReference type="ARBA" id="ARBA00022734"/>
    </source>
</evidence>
<evidence type="ECO:0000313" key="5">
    <source>
        <dbReference type="Ensembl" id="ENSATEP00000060402.2"/>
    </source>
</evidence>
<dbReference type="Proteomes" id="UP000265040">
    <property type="component" value="Chromosome 21"/>
</dbReference>
<dbReference type="GO" id="GO:0030246">
    <property type="term" value="F:carbohydrate binding"/>
    <property type="evidence" value="ECO:0007669"/>
    <property type="project" value="UniProtKB-KW"/>
</dbReference>
<dbReference type="Pfam" id="PF00059">
    <property type="entry name" value="Lectin_C"/>
    <property type="match status" value="1"/>
</dbReference>
<reference evidence="5" key="3">
    <citation type="submission" date="2025-09" db="UniProtKB">
        <authorList>
            <consortium name="Ensembl"/>
        </authorList>
    </citation>
    <scope>IDENTIFICATION</scope>
</reference>
<dbReference type="InterPro" id="IPR001304">
    <property type="entry name" value="C-type_lectin-like"/>
</dbReference>
<keyword evidence="1" id="KW-0430">Lectin</keyword>
<organism evidence="5 6">
    <name type="scientific">Anabas testudineus</name>
    <name type="common">Climbing perch</name>
    <name type="synonym">Anthias testudineus</name>
    <dbReference type="NCBI Taxonomy" id="64144"/>
    <lineage>
        <taxon>Eukaryota</taxon>
        <taxon>Metazoa</taxon>
        <taxon>Chordata</taxon>
        <taxon>Craniata</taxon>
        <taxon>Vertebrata</taxon>
        <taxon>Euteleostomi</taxon>
        <taxon>Actinopterygii</taxon>
        <taxon>Neopterygii</taxon>
        <taxon>Teleostei</taxon>
        <taxon>Neoteleostei</taxon>
        <taxon>Acanthomorphata</taxon>
        <taxon>Anabantaria</taxon>
        <taxon>Anabantiformes</taxon>
        <taxon>Anabantoidei</taxon>
        <taxon>Anabantidae</taxon>
        <taxon>Anabas</taxon>
    </lineage>
</organism>
<dbReference type="Gene3D" id="3.10.100.10">
    <property type="entry name" value="Mannose-Binding Protein A, subunit A"/>
    <property type="match status" value="1"/>
</dbReference>
<dbReference type="InterPro" id="IPR016186">
    <property type="entry name" value="C-type_lectin-like/link_sf"/>
</dbReference>
<evidence type="ECO:0000256" key="3">
    <source>
        <dbReference type="SAM" id="SignalP"/>
    </source>
</evidence>